<dbReference type="PANTHER" id="PTHR34580:SF9">
    <property type="entry name" value="SLL5097 PROTEIN"/>
    <property type="match status" value="1"/>
</dbReference>
<dbReference type="OrthoDB" id="9791262at2"/>
<dbReference type="RefSeq" id="WP_141422238.1">
    <property type="nucleotide sequence ID" value="NZ_VIAR01000010.1"/>
</dbReference>
<protein>
    <submittedName>
        <fullName evidence="3">WYL domain-containing protein</fullName>
    </submittedName>
</protein>
<dbReference type="AlphaFoldDB" id="A0A507ZHQ3"/>
<evidence type="ECO:0000313" key="3">
    <source>
        <dbReference type="EMBL" id="TQD37000.1"/>
    </source>
</evidence>
<organism evidence="3 4">
    <name type="scientific">Haloflavibacter putidus</name>
    <dbReference type="NCBI Taxonomy" id="2576776"/>
    <lineage>
        <taxon>Bacteria</taxon>
        <taxon>Pseudomonadati</taxon>
        <taxon>Bacteroidota</taxon>
        <taxon>Flavobacteriia</taxon>
        <taxon>Flavobacteriales</taxon>
        <taxon>Flavobacteriaceae</taxon>
        <taxon>Haloflavibacter</taxon>
    </lineage>
</organism>
<evidence type="ECO:0000259" key="2">
    <source>
        <dbReference type="Pfam" id="PF25583"/>
    </source>
</evidence>
<proteinExistence type="predicted"/>
<evidence type="ECO:0000313" key="4">
    <source>
        <dbReference type="Proteomes" id="UP000317169"/>
    </source>
</evidence>
<sequence>MAGYKLIKRLEVIIHLLQSYPYASKKMLVKRLEEDYDIVTTNRTMERDFKALETEFGIGLEYQASKKGYILDRKDEKRIQSFFKFVELVHLGELFKESLEDFDLLREKVALEDSSKFKGIQYIKPLLLGIKQQRSIGFIHENYHNNTYKNYTICPLQIREYANRWYVVGVPVGHKKIRIFGLDRISKLELKDVCSINLKDFEAQLDKFHSIVGLNYDAAERAEKVMLKLSRQQYKYLQSLPLHHSQQLEKETSSAVEVSYLLIPNFEFKMHLLKMGSAVEVLSPKWLRQEIKKELTQTLKQYDL</sequence>
<evidence type="ECO:0000259" key="1">
    <source>
        <dbReference type="Pfam" id="PF13280"/>
    </source>
</evidence>
<name>A0A507ZHQ3_9FLAO</name>
<comment type="caution">
    <text evidence="3">The sequence shown here is derived from an EMBL/GenBank/DDBJ whole genome shotgun (WGS) entry which is preliminary data.</text>
</comment>
<keyword evidence="4" id="KW-1185">Reference proteome</keyword>
<dbReference type="InterPro" id="IPR057727">
    <property type="entry name" value="WCX_dom"/>
</dbReference>
<dbReference type="PANTHER" id="PTHR34580">
    <property type="match status" value="1"/>
</dbReference>
<feature type="domain" description="WCX" evidence="2">
    <location>
        <begin position="222"/>
        <end position="298"/>
    </location>
</feature>
<dbReference type="Pfam" id="PF25583">
    <property type="entry name" value="WCX"/>
    <property type="match status" value="1"/>
</dbReference>
<accession>A0A507ZHQ3</accession>
<gene>
    <name evidence="3" type="ORF">FKR84_10360</name>
</gene>
<reference evidence="3 4" key="1">
    <citation type="submission" date="2019-06" db="EMBL/GenBank/DDBJ databases">
        <title>Flavibacter putida gen. nov., sp. nov., a novel marine bacterium of the family Flavobacteriaceae isolated from coastal seawater.</title>
        <authorList>
            <person name="Feng X."/>
        </authorList>
    </citation>
    <scope>NUCLEOTIDE SEQUENCE [LARGE SCALE GENOMIC DNA]</scope>
    <source>
        <strain evidence="3 4">PLHSN227</strain>
    </source>
</reference>
<dbReference type="InterPro" id="IPR026881">
    <property type="entry name" value="WYL_dom"/>
</dbReference>
<feature type="domain" description="WYL" evidence="1">
    <location>
        <begin position="124"/>
        <end position="189"/>
    </location>
</feature>
<dbReference type="Proteomes" id="UP000317169">
    <property type="component" value="Unassembled WGS sequence"/>
</dbReference>
<dbReference type="EMBL" id="VIAR01000010">
    <property type="protein sequence ID" value="TQD37000.1"/>
    <property type="molecule type" value="Genomic_DNA"/>
</dbReference>
<dbReference type="PROSITE" id="PS52050">
    <property type="entry name" value="WYL"/>
    <property type="match status" value="1"/>
</dbReference>
<dbReference type="InterPro" id="IPR051534">
    <property type="entry name" value="CBASS_pafABC_assoc_protein"/>
</dbReference>
<dbReference type="Pfam" id="PF13280">
    <property type="entry name" value="WYL"/>
    <property type="match status" value="1"/>
</dbReference>